<keyword evidence="2" id="KW-0812">Transmembrane</keyword>
<proteinExistence type="predicted"/>
<dbReference type="AlphaFoldDB" id="A0A4Q2KXF2"/>
<evidence type="ECO:0000313" key="3">
    <source>
        <dbReference type="EMBL" id="RXZ70318.1"/>
    </source>
</evidence>
<dbReference type="Proteomes" id="UP000293865">
    <property type="component" value="Unassembled WGS sequence"/>
</dbReference>
<dbReference type="EMBL" id="SDPN01000016">
    <property type="protein sequence ID" value="RXZ70318.1"/>
    <property type="molecule type" value="Genomic_DNA"/>
</dbReference>
<evidence type="ECO:0000256" key="2">
    <source>
        <dbReference type="SAM" id="Phobius"/>
    </source>
</evidence>
<gene>
    <name evidence="3" type="ORF">ESP51_10475</name>
</gene>
<accession>A0A4Q2KXF2</accession>
<evidence type="ECO:0000313" key="4">
    <source>
        <dbReference type="Proteomes" id="UP000293865"/>
    </source>
</evidence>
<protein>
    <submittedName>
        <fullName evidence="3">Uncharacterized protein</fullName>
    </submittedName>
</protein>
<sequence length="221" mass="24120">MQLRIRFQHRRRLIIAVAVSGAVLLMLVAFGVYGLLRGPASASPPRTPTHEASAPSELQKRPERPQPVLASSEPERFARSVARALFTWDTRHPGGPSAWAQALVDVADVDEAAAVASDVRSYLPGPEMWQQLSAYGTRQWLEVESVTVPDAWPTALAQAAQGQLPRGATAFTVEGTRQREGTWGTEVVSTTRHVSFTVFLACAGQEPCTLLRISQLDRPLE</sequence>
<organism evidence="3 4">
    <name type="scientific">Agromyces albus</name>
    <dbReference type="NCBI Taxonomy" id="205332"/>
    <lineage>
        <taxon>Bacteria</taxon>
        <taxon>Bacillati</taxon>
        <taxon>Actinomycetota</taxon>
        <taxon>Actinomycetes</taxon>
        <taxon>Micrococcales</taxon>
        <taxon>Microbacteriaceae</taxon>
        <taxon>Agromyces</taxon>
    </lineage>
</organism>
<feature type="transmembrane region" description="Helical" evidence="2">
    <location>
        <begin position="12"/>
        <end position="36"/>
    </location>
</feature>
<reference evidence="3 4" key="1">
    <citation type="submission" date="2019-01" db="EMBL/GenBank/DDBJ databases">
        <title>Agromyces.</title>
        <authorList>
            <person name="Li J."/>
        </authorList>
    </citation>
    <scope>NUCLEOTIDE SEQUENCE [LARGE SCALE GENOMIC DNA]</scope>
    <source>
        <strain evidence="3 4">DSM 15934</strain>
    </source>
</reference>
<keyword evidence="2" id="KW-1133">Transmembrane helix</keyword>
<keyword evidence="4" id="KW-1185">Reference proteome</keyword>
<feature type="region of interest" description="Disordered" evidence="1">
    <location>
        <begin position="40"/>
        <end position="73"/>
    </location>
</feature>
<comment type="caution">
    <text evidence="3">The sequence shown here is derived from an EMBL/GenBank/DDBJ whole genome shotgun (WGS) entry which is preliminary data.</text>
</comment>
<keyword evidence="2" id="KW-0472">Membrane</keyword>
<dbReference type="OrthoDB" id="3239891at2"/>
<name>A0A4Q2KXF2_9MICO</name>
<evidence type="ECO:0000256" key="1">
    <source>
        <dbReference type="SAM" id="MobiDB-lite"/>
    </source>
</evidence>